<name>A0A368EWR4_ANCCA</name>
<keyword evidence="2" id="KW-1185">Reference proteome</keyword>
<dbReference type="OrthoDB" id="5783533at2759"/>
<accession>A0A368EWR4</accession>
<reference evidence="1 2" key="1">
    <citation type="submission" date="2014-10" db="EMBL/GenBank/DDBJ databases">
        <title>Draft genome of the hookworm Ancylostoma caninum.</title>
        <authorList>
            <person name="Mitreva M."/>
        </authorList>
    </citation>
    <scope>NUCLEOTIDE SEQUENCE [LARGE SCALE GENOMIC DNA]</scope>
    <source>
        <strain evidence="1 2">Baltimore</strain>
    </source>
</reference>
<comment type="caution">
    <text evidence="1">The sequence shown here is derived from an EMBL/GenBank/DDBJ whole genome shotgun (WGS) entry which is preliminary data.</text>
</comment>
<dbReference type="AlphaFoldDB" id="A0A368EWR4"/>
<dbReference type="EMBL" id="JOJR01022337">
    <property type="protein sequence ID" value="RCN24202.1"/>
    <property type="molecule type" value="Genomic_DNA"/>
</dbReference>
<evidence type="ECO:0000313" key="1">
    <source>
        <dbReference type="EMBL" id="RCN24202.1"/>
    </source>
</evidence>
<protein>
    <submittedName>
        <fullName evidence="1">Uncharacterized protein</fullName>
    </submittedName>
</protein>
<proteinExistence type="predicted"/>
<dbReference type="Proteomes" id="UP000252519">
    <property type="component" value="Unassembled WGS sequence"/>
</dbReference>
<evidence type="ECO:0000313" key="2">
    <source>
        <dbReference type="Proteomes" id="UP000252519"/>
    </source>
</evidence>
<sequence>MPVDAYAECSPKSLLEASALRIACLIGDDRVPPIGSPLPAHFGNLIVDAMRQLNLLDEKGLKRLADLRMNITKVGL</sequence>
<dbReference type="STRING" id="29170.A0A368EWR4"/>
<gene>
    <name evidence="1" type="ORF">ANCCAN_30107</name>
</gene>
<organism evidence="1 2">
    <name type="scientific">Ancylostoma caninum</name>
    <name type="common">Dog hookworm</name>
    <dbReference type="NCBI Taxonomy" id="29170"/>
    <lineage>
        <taxon>Eukaryota</taxon>
        <taxon>Metazoa</taxon>
        <taxon>Ecdysozoa</taxon>
        <taxon>Nematoda</taxon>
        <taxon>Chromadorea</taxon>
        <taxon>Rhabditida</taxon>
        <taxon>Rhabditina</taxon>
        <taxon>Rhabditomorpha</taxon>
        <taxon>Strongyloidea</taxon>
        <taxon>Ancylostomatidae</taxon>
        <taxon>Ancylostomatinae</taxon>
        <taxon>Ancylostoma</taxon>
    </lineage>
</organism>